<dbReference type="SUPFAM" id="SSF53254">
    <property type="entry name" value="Phosphoglycerate mutase-like"/>
    <property type="match status" value="1"/>
</dbReference>
<dbReference type="InterPro" id="IPR001345">
    <property type="entry name" value="PG/BPGM_mutase_AS"/>
</dbReference>
<feature type="binding site" evidence="2">
    <location>
        <begin position="7"/>
        <end position="14"/>
    </location>
    <ligand>
        <name>substrate</name>
    </ligand>
</feature>
<dbReference type="EMBL" id="LN879430">
    <property type="protein sequence ID" value="CUH92082.1"/>
    <property type="molecule type" value="Genomic_DNA"/>
</dbReference>
<sequence>MKLLVTRHGETEWNRKNMILGRTDITLNETGIMQAKKLRDNIPYPIKYVIASPLQRAAMTANIVCENLNVEIKYDDRLMEMDFGTFEGRDRTCEVYQMEKRNFFTRYPQGESYFQVAQRVYNCLDEIIEKYSDGNVLIITHNGICRVIRTYFDNISNEEFAQYSLKNCELEVYHI</sequence>
<gene>
    <name evidence="3" type="ORF">SD1D_0530</name>
</gene>
<proteinExistence type="predicted"/>
<dbReference type="AlphaFoldDB" id="A0A0K8J3L4"/>
<dbReference type="GO" id="GO:0016791">
    <property type="term" value="F:phosphatase activity"/>
    <property type="evidence" value="ECO:0007669"/>
    <property type="project" value="TreeGrafter"/>
</dbReference>
<evidence type="ECO:0000313" key="3">
    <source>
        <dbReference type="EMBL" id="CUH92082.1"/>
    </source>
</evidence>
<dbReference type="PROSITE" id="PS00175">
    <property type="entry name" value="PG_MUTASE"/>
    <property type="match status" value="1"/>
</dbReference>
<feature type="active site" description="Proton donor/acceptor" evidence="1">
    <location>
        <position position="80"/>
    </location>
</feature>
<dbReference type="KEGG" id="hsd:SD1D_0530"/>
<protein>
    <recommendedName>
        <fullName evidence="5">Histidine phosphatase family protein</fullName>
    </recommendedName>
</protein>
<evidence type="ECO:0008006" key="5">
    <source>
        <dbReference type="Google" id="ProtNLM"/>
    </source>
</evidence>
<dbReference type="RefSeq" id="WP_058257484.1">
    <property type="nucleotide sequence ID" value="NZ_LN879430.1"/>
</dbReference>
<feature type="active site" description="Tele-phosphohistidine intermediate" evidence="1">
    <location>
        <position position="8"/>
    </location>
</feature>
<dbReference type="InterPro" id="IPR013078">
    <property type="entry name" value="His_Pase_superF_clade-1"/>
</dbReference>
<feature type="binding site" evidence="2">
    <location>
        <position position="56"/>
    </location>
    <ligand>
        <name>substrate</name>
    </ligand>
</feature>
<dbReference type="SMART" id="SM00855">
    <property type="entry name" value="PGAM"/>
    <property type="match status" value="1"/>
</dbReference>
<dbReference type="InterPro" id="IPR029033">
    <property type="entry name" value="His_PPase_superfam"/>
</dbReference>
<dbReference type="PIRSF" id="PIRSF000709">
    <property type="entry name" value="6PFK_2-Ptase"/>
    <property type="match status" value="1"/>
</dbReference>
<dbReference type="Gene3D" id="3.40.50.1240">
    <property type="entry name" value="Phosphoglycerate mutase-like"/>
    <property type="match status" value="1"/>
</dbReference>
<dbReference type="InterPro" id="IPR050275">
    <property type="entry name" value="PGM_Phosphatase"/>
</dbReference>
<evidence type="ECO:0000256" key="1">
    <source>
        <dbReference type="PIRSR" id="PIRSR613078-1"/>
    </source>
</evidence>
<accession>A0A0K8J3L4</accession>
<organism evidence="3 4">
    <name type="scientific">Herbinix luporum</name>
    <dbReference type="NCBI Taxonomy" id="1679721"/>
    <lineage>
        <taxon>Bacteria</taxon>
        <taxon>Bacillati</taxon>
        <taxon>Bacillota</taxon>
        <taxon>Clostridia</taxon>
        <taxon>Lachnospirales</taxon>
        <taxon>Lachnospiraceae</taxon>
        <taxon>Herbinix</taxon>
    </lineage>
</organism>
<dbReference type="Proteomes" id="UP000196053">
    <property type="component" value="Chromosome I"/>
</dbReference>
<name>A0A0K8J3L4_9FIRM</name>
<dbReference type="OrthoDB" id="9781415at2"/>
<dbReference type="CDD" id="cd07067">
    <property type="entry name" value="HP_PGM_like"/>
    <property type="match status" value="1"/>
</dbReference>
<dbReference type="PANTHER" id="PTHR48100">
    <property type="entry name" value="BROAD-SPECIFICITY PHOSPHATASE YOR283W-RELATED"/>
    <property type="match status" value="1"/>
</dbReference>
<reference evidence="4" key="1">
    <citation type="submission" date="2015-09" db="EMBL/GenBank/DDBJ databases">
        <authorList>
            <person name="Wibberg D."/>
        </authorList>
    </citation>
    <scope>NUCLEOTIDE SEQUENCE [LARGE SCALE GENOMIC DNA]</scope>
    <source>
        <strain evidence="4">SD1D</strain>
    </source>
</reference>
<keyword evidence="4" id="KW-1185">Reference proteome</keyword>
<evidence type="ECO:0000313" key="4">
    <source>
        <dbReference type="Proteomes" id="UP000196053"/>
    </source>
</evidence>
<evidence type="ECO:0000256" key="2">
    <source>
        <dbReference type="PIRSR" id="PIRSR613078-2"/>
    </source>
</evidence>
<dbReference type="Pfam" id="PF00300">
    <property type="entry name" value="His_Phos_1"/>
    <property type="match status" value="1"/>
</dbReference>